<evidence type="ECO:0000256" key="1">
    <source>
        <dbReference type="ARBA" id="ARBA00001412"/>
    </source>
</evidence>
<dbReference type="HOGENOM" id="CLU_002346_0_2_1"/>
<dbReference type="EMBL" id="KL648525">
    <property type="protein sequence ID" value="KEY69463.1"/>
    <property type="molecule type" value="Genomic_DNA"/>
</dbReference>
<dbReference type="GO" id="GO:0005990">
    <property type="term" value="P:lactose catabolic process"/>
    <property type="evidence" value="ECO:0007669"/>
    <property type="project" value="TreeGrafter"/>
</dbReference>
<dbReference type="InterPro" id="IPR006103">
    <property type="entry name" value="Glyco_hydro_2_cat"/>
</dbReference>
<dbReference type="GO" id="GO:0030246">
    <property type="term" value="F:carbohydrate binding"/>
    <property type="evidence" value="ECO:0007669"/>
    <property type="project" value="InterPro"/>
</dbReference>
<dbReference type="AlphaFoldDB" id="A0A084AVY4"/>
<dbReference type="FunFam" id="3.20.20.80:FF:000018">
    <property type="entry name" value="Beta-galactosidase"/>
    <property type="match status" value="1"/>
</dbReference>
<dbReference type="InterPro" id="IPR032312">
    <property type="entry name" value="LacZ_4"/>
</dbReference>
<evidence type="ECO:0000256" key="6">
    <source>
        <dbReference type="ARBA" id="ARBA00032230"/>
    </source>
</evidence>
<gene>
    <name evidence="8" type="ORF">S7711_02003</name>
</gene>
<dbReference type="Gene3D" id="2.70.98.10">
    <property type="match status" value="1"/>
</dbReference>
<evidence type="ECO:0000256" key="3">
    <source>
        <dbReference type="ARBA" id="ARBA00012756"/>
    </source>
</evidence>
<dbReference type="Pfam" id="PF16353">
    <property type="entry name" value="LacZ_4"/>
    <property type="match status" value="1"/>
</dbReference>
<reference evidence="8 9" key="1">
    <citation type="journal article" date="2014" name="BMC Genomics">
        <title>Comparative genome sequencing reveals chemotype-specific gene clusters in the toxigenic black mold Stachybotrys.</title>
        <authorList>
            <person name="Semeiks J."/>
            <person name="Borek D."/>
            <person name="Otwinowski Z."/>
            <person name="Grishin N.V."/>
        </authorList>
    </citation>
    <scope>NUCLEOTIDE SEQUENCE [LARGE SCALE GENOMIC DNA]</scope>
    <source>
        <strain evidence="9">CBS 109288 / IBT 7711</strain>
    </source>
</reference>
<dbReference type="InterPro" id="IPR050347">
    <property type="entry name" value="Bact_Beta-galactosidase"/>
</dbReference>
<dbReference type="Pfam" id="PF00703">
    <property type="entry name" value="Glyco_hydro_2"/>
    <property type="match status" value="1"/>
</dbReference>
<evidence type="ECO:0000256" key="5">
    <source>
        <dbReference type="ARBA" id="ARBA00023295"/>
    </source>
</evidence>
<keyword evidence="4" id="KW-0378">Hydrolase</keyword>
<dbReference type="Pfam" id="PF02929">
    <property type="entry name" value="Bgal_small_N"/>
    <property type="match status" value="1"/>
</dbReference>
<dbReference type="SUPFAM" id="SSF49785">
    <property type="entry name" value="Galactose-binding domain-like"/>
    <property type="match status" value="1"/>
</dbReference>
<dbReference type="InterPro" id="IPR011013">
    <property type="entry name" value="Gal_mutarotase_sf_dom"/>
</dbReference>
<dbReference type="InterPro" id="IPR013783">
    <property type="entry name" value="Ig-like_fold"/>
</dbReference>
<dbReference type="SUPFAM" id="SSF74650">
    <property type="entry name" value="Galactose mutarotase-like"/>
    <property type="match status" value="1"/>
</dbReference>
<organism evidence="8 9">
    <name type="scientific">Stachybotrys chartarum (strain CBS 109288 / IBT 7711)</name>
    <name type="common">Toxic black mold</name>
    <name type="synonym">Stilbospora chartarum</name>
    <dbReference type="NCBI Taxonomy" id="1280523"/>
    <lineage>
        <taxon>Eukaryota</taxon>
        <taxon>Fungi</taxon>
        <taxon>Dikarya</taxon>
        <taxon>Ascomycota</taxon>
        <taxon>Pezizomycotina</taxon>
        <taxon>Sordariomycetes</taxon>
        <taxon>Hypocreomycetidae</taxon>
        <taxon>Hypocreales</taxon>
        <taxon>Stachybotryaceae</taxon>
        <taxon>Stachybotrys</taxon>
    </lineage>
</organism>
<dbReference type="SMART" id="SM01038">
    <property type="entry name" value="Bgal_small_N"/>
    <property type="match status" value="1"/>
</dbReference>
<dbReference type="PANTHER" id="PTHR46323:SF2">
    <property type="entry name" value="BETA-GALACTOSIDASE"/>
    <property type="match status" value="1"/>
</dbReference>
<dbReference type="EC" id="3.2.1.23" evidence="3"/>
<evidence type="ECO:0000256" key="4">
    <source>
        <dbReference type="ARBA" id="ARBA00022801"/>
    </source>
</evidence>
<dbReference type="GO" id="GO:0009341">
    <property type="term" value="C:beta-galactosidase complex"/>
    <property type="evidence" value="ECO:0007669"/>
    <property type="project" value="InterPro"/>
</dbReference>
<dbReference type="PRINTS" id="PR00132">
    <property type="entry name" value="GLHYDRLASE2"/>
</dbReference>
<dbReference type="Proteomes" id="UP000028045">
    <property type="component" value="Unassembled WGS sequence"/>
</dbReference>
<evidence type="ECO:0000313" key="9">
    <source>
        <dbReference type="Proteomes" id="UP000028045"/>
    </source>
</evidence>
<sequence>MPNVELHPPTVPDWNNIDVIHRNVLPPRSTFYLYKTEHEALARDVTQAKAQCLSGTWKFHLSKSPFEGPSDFHRKDFDTAGFADVAVPGMWQLQGHGKGPHYTNVPYPWPVDPPNVPLEDNECGRYVTRFTVDKSFAQHQLRLRFEGVDAAFSVWVNGEYVGYSQGSRNPSEWDVTSALDSDRDNVLCVEVYQKCDGSYIEDQDQWWLSGIFRDVFLHAFPKVHPIDYHVTTDLDKRYQDGTLNVKLQLNASSSVKLKLLDADHNVVAHDEKTIDGSGSFAIPVENPKKWTAETPYLYSLVINIAEGEGIFLAQRVGFRVTGLIDGVFCVNGSPIKLRGANRHEHHPDHGRAVPYDFMKQDLLLMKRHNINAIRTSHQLNDPRLYDLADELGLWVMDEADLECHGFEMTGADPKSFTSDNPAWKEQYVDRARQMVARDKNHACVFMWSLGNEAFYGKNHQAMYDAIKELDDSRLVHYEGDQDAQTADIFSRMYPSVDNIINDFAKQKEWQKPLVLCEFLHAMGNGPGNCQEYIEAFYKYPRLMGGFIWEWANHGLRTKTKDGEEYMAYGGDFGDVPNDYNFIMDGVLCSNHKPTPGFTEYAKAIEPVQALSIVGNQVKIINRFDFLTLDHLICYWELVADGSKIPSGIVDIPKGVKPHTEATLILPSPQFDKLNTDGVEAYVNLTFHLKDATNWAPAGHQVTSCQLAISQPPSLSQILSDEPVSTGTVVAEKTSQSYLKINSASRKSTWYINLISGALVSWQREASGDAELLTTPVTLDFYRALTDNDRGGHGRNWTDRRLHQTAHHVRQVQWKSTQDGVQVEVKGRIAPPVLAWGVDVTWTYLFAGESIHLRIHGKPHGVLLPDTFARIGLTFGLAGVQHVRWWGRGPGESYRDSKLAQNFGNWKADVDDLWTDYEFPQDGGNRTDVRYVQFIGDGQKLLRARFGDLDGASFSASHYTTQDVDECTHPYELRKRRREDTIVRLDWAHHGLGTASCGPATLPEYQLRTDKEFDVEIILD</sequence>
<dbReference type="Pfam" id="PF02837">
    <property type="entry name" value="Glyco_hydro_2_N"/>
    <property type="match status" value="1"/>
</dbReference>
<dbReference type="GO" id="GO:0004565">
    <property type="term" value="F:beta-galactosidase activity"/>
    <property type="evidence" value="ECO:0007669"/>
    <property type="project" value="UniProtKB-EC"/>
</dbReference>
<dbReference type="InterPro" id="IPR004199">
    <property type="entry name" value="B-gal_small/dom_5"/>
</dbReference>
<dbReference type="Pfam" id="PF02836">
    <property type="entry name" value="Glyco_hydro_2_C"/>
    <property type="match status" value="1"/>
</dbReference>
<dbReference type="Gene3D" id="2.60.40.10">
    <property type="entry name" value="Immunoglobulins"/>
    <property type="match status" value="2"/>
</dbReference>
<dbReference type="InterPro" id="IPR006101">
    <property type="entry name" value="Glyco_hydro_2"/>
</dbReference>
<feature type="domain" description="Beta galactosidase small chain/" evidence="7">
    <location>
        <begin position="739"/>
        <end position="1019"/>
    </location>
</feature>
<name>A0A084AVY4_STACB</name>
<dbReference type="InterPro" id="IPR014718">
    <property type="entry name" value="GH-type_carb-bd"/>
</dbReference>
<keyword evidence="5" id="KW-0326">Glycosidase</keyword>
<dbReference type="InterPro" id="IPR008979">
    <property type="entry name" value="Galactose-bd-like_sf"/>
</dbReference>
<dbReference type="PROSITE" id="PS00608">
    <property type="entry name" value="GLYCOSYL_HYDROL_F2_2"/>
    <property type="match status" value="1"/>
</dbReference>
<dbReference type="SUPFAM" id="SSF49303">
    <property type="entry name" value="beta-Galactosidase/glucuronidase domain"/>
    <property type="match status" value="2"/>
</dbReference>
<dbReference type="InterPro" id="IPR023232">
    <property type="entry name" value="Glyco_hydro_2_AS"/>
</dbReference>
<dbReference type="SUPFAM" id="SSF51445">
    <property type="entry name" value="(Trans)glycosidases"/>
    <property type="match status" value="1"/>
</dbReference>
<proteinExistence type="inferred from homology"/>
<protein>
    <recommendedName>
        <fullName evidence="3">beta-galactosidase</fullName>
        <ecNumber evidence="3">3.2.1.23</ecNumber>
    </recommendedName>
    <alternativeName>
        <fullName evidence="6">Lactase</fullName>
    </alternativeName>
</protein>
<keyword evidence="9" id="KW-1185">Reference proteome</keyword>
<dbReference type="InterPro" id="IPR006104">
    <property type="entry name" value="Glyco_hydro_2_N"/>
</dbReference>
<dbReference type="InterPro" id="IPR017853">
    <property type="entry name" value="GH"/>
</dbReference>
<evidence type="ECO:0000313" key="8">
    <source>
        <dbReference type="EMBL" id="KEY69463.1"/>
    </source>
</evidence>
<accession>A0A084AVY4</accession>
<evidence type="ECO:0000256" key="2">
    <source>
        <dbReference type="ARBA" id="ARBA00007401"/>
    </source>
</evidence>
<dbReference type="PANTHER" id="PTHR46323">
    <property type="entry name" value="BETA-GALACTOSIDASE"/>
    <property type="match status" value="1"/>
</dbReference>
<comment type="catalytic activity">
    <reaction evidence="1">
        <text>Hydrolysis of terminal non-reducing beta-D-galactose residues in beta-D-galactosides.</text>
        <dbReference type="EC" id="3.2.1.23"/>
    </reaction>
</comment>
<comment type="similarity">
    <text evidence="2">Belongs to the glycosyl hydrolase 2 family.</text>
</comment>
<evidence type="ECO:0000259" key="7">
    <source>
        <dbReference type="SMART" id="SM01038"/>
    </source>
</evidence>
<dbReference type="Gene3D" id="2.60.120.260">
    <property type="entry name" value="Galactose-binding domain-like"/>
    <property type="match status" value="1"/>
</dbReference>
<dbReference type="Gene3D" id="3.20.20.80">
    <property type="entry name" value="Glycosidases"/>
    <property type="match status" value="1"/>
</dbReference>
<dbReference type="InterPro" id="IPR006102">
    <property type="entry name" value="Ig-like_GH2"/>
</dbReference>
<dbReference type="InterPro" id="IPR036156">
    <property type="entry name" value="Beta-gal/glucu_dom_sf"/>
</dbReference>
<dbReference type="OrthoDB" id="408320at2759"/>